<feature type="domain" description="AGC-kinase C-terminal" evidence="15">
    <location>
        <begin position="218"/>
        <end position="260"/>
    </location>
</feature>
<dbReference type="GO" id="GO:0004697">
    <property type="term" value="F:diacylglycerol-dependent serine/threonine kinase activity"/>
    <property type="evidence" value="ECO:0007669"/>
    <property type="project" value="UniProtKB-EC"/>
</dbReference>
<evidence type="ECO:0000256" key="2">
    <source>
        <dbReference type="ARBA" id="ARBA00012429"/>
    </source>
</evidence>
<keyword evidence="17" id="KW-1185">Reference proteome</keyword>
<dbReference type="GO" id="GO:0005524">
    <property type="term" value="F:ATP binding"/>
    <property type="evidence" value="ECO:0007669"/>
    <property type="project" value="UniProtKB-KW"/>
</dbReference>
<dbReference type="Gene3D" id="1.10.510.10">
    <property type="entry name" value="Transferase(Phosphotransferase) domain 1"/>
    <property type="match status" value="1"/>
</dbReference>
<protein>
    <recommendedName>
        <fullName evidence="2">protein kinase C</fullName>
        <ecNumber evidence="2">2.7.11.13</ecNumber>
    </recommendedName>
</protein>
<dbReference type="Gene3D" id="3.30.200.20">
    <property type="entry name" value="Phosphorylase Kinase, domain 1"/>
    <property type="match status" value="1"/>
</dbReference>
<keyword evidence="8" id="KW-0547">Nucleotide-binding</keyword>
<name>A0AAV2PZP4_MEGNR</name>
<proteinExistence type="inferred from homology"/>
<dbReference type="SMART" id="SM00220">
    <property type="entry name" value="S_TKc"/>
    <property type="match status" value="1"/>
</dbReference>
<organism evidence="16 17">
    <name type="scientific">Meganyctiphanes norvegica</name>
    <name type="common">Northern krill</name>
    <name type="synonym">Thysanopoda norvegica</name>
    <dbReference type="NCBI Taxonomy" id="48144"/>
    <lineage>
        <taxon>Eukaryota</taxon>
        <taxon>Metazoa</taxon>
        <taxon>Ecdysozoa</taxon>
        <taxon>Arthropoda</taxon>
        <taxon>Crustacea</taxon>
        <taxon>Multicrustacea</taxon>
        <taxon>Malacostraca</taxon>
        <taxon>Eumalacostraca</taxon>
        <taxon>Eucarida</taxon>
        <taxon>Euphausiacea</taxon>
        <taxon>Euphausiidae</taxon>
        <taxon>Meganyctiphanes</taxon>
    </lineage>
</organism>
<keyword evidence="7" id="KW-0677">Repeat</keyword>
<evidence type="ECO:0000256" key="10">
    <source>
        <dbReference type="ARBA" id="ARBA00022777"/>
    </source>
</evidence>
<reference evidence="16 17" key="1">
    <citation type="submission" date="2024-05" db="EMBL/GenBank/DDBJ databases">
        <authorList>
            <person name="Wallberg A."/>
        </authorList>
    </citation>
    <scope>NUCLEOTIDE SEQUENCE [LARGE SCALE GENOMIC DNA]</scope>
</reference>
<dbReference type="GO" id="GO:0008270">
    <property type="term" value="F:zinc ion binding"/>
    <property type="evidence" value="ECO:0007669"/>
    <property type="project" value="UniProtKB-KW"/>
</dbReference>
<dbReference type="PROSITE" id="PS51285">
    <property type="entry name" value="AGC_KINASE_CTER"/>
    <property type="match status" value="1"/>
</dbReference>
<evidence type="ECO:0000256" key="9">
    <source>
        <dbReference type="ARBA" id="ARBA00022771"/>
    </source>
</evidence>
<comment type="caution">
    <text evidence="16">The sequence shown here is derived from an EMBL/GenBank/DDBJ whole genome shotgun (WGS) entry which is preliminary data.</text>
</comment>
<dbReference type="InterPro" id="IPR000719">
    <property type="entry name" value="Prot_kinase_dom"/>
</dbReference>
<evidence type="ECO:0000313" key="16">
    <source>
        <dbReference type="EMBL" id="CAL4067792.1"/>
    </source>
</evidence>
<keyword evidence="3" id="KW-0723">Serine/threonine-protein kinase</keyword>
<evidence type="ECO:0000256" key="1">
    <source>
        <dbReference type="ARBA" id="ARBA00005490"/>
    </source>
</evidence>
<dbReference type="Proteomes" id="UP001497623">
    <property type="component" value="Unassembled WGS sequence"/>
</dbReference>
<dbReference type="AlphaFoldDB" id="A0AAV2PZP4"/>
<dbReference type="PROSITE" id="PS50011">
    <property type="entry name" value="PROTEIN_KINASE_DOM"/>
    <property type="match status" value="1"/>
</dbReference>
<feature type="non-terminal residue" evidence="16">
    <location>
        <position position="260"/>
    </location>
</feature>
<evidence type="ECO:0000313" key="17">
    <source>
        <dbReference type="Proteomes" id="UP001497623"/>
    </source>
</evidence>
<dbReference type="FunFam" id="1.10.510.10:FF:000023">
    <property type="entry name" value="Protein kinase C"/>
    <property type="match status" value="1"/>
</dbReference>
<keyword evidence="10" id="KW-0418">Kinase</keyword>
<gene>
    <name evidence="16" type="ORF">MNOR_LOCUS6740</name>
</gene>
<keyword evidence="6" id="KW-0479">Metal-binding</keyword>
<dbReference type="InterPro" id="IPR000961">
    <property type="entry name" value="AGC-kinase_C"/>
</dbReference>
<evidence type="ECO:0000259" key="15">
    <source>
        <dbReference type="PROSITE" id="PS51285"/>
    </source>
</evidence>
<dbReference type="InterPro" id="IPR011009">
    <property type="entry name" value="Kinase-like_dom_sf"/>
</dbReference>
<evidence type="ECO:0000256" key="8">
    <source>
        <dbReference type="ARBA" id="ARBA00022741"/>
    </source>
</evidence>
<evidence type="ECO:0000256" key="4">
    <source>
        <dbReference type="ARBA" id="ARBA00022553"/>
    </source>
</evidence>
<keyword evidence="5" id="KW-0808">Transferase</keyword>
<evidence type="ECO:0000256" key="3">
    <source>
        <dbReference type="ARBA" id="ARBA00022527"/>
    </source>
</evidence>
<dbReference type="EC" id="2.7.11.13" evidence="2"/>
<keyword evidence="11" id="KW-0862">Zinc</keyword>
<keyword evidence="9" id="KW-0863">Zinc-finger</keyword>
<comment type="similarity">
    <text evidence="1">Belongs to the protein kinase superfamily. AGC Ser/Thr protein kinase family. PKC subfamily.</text>
</comment>
<dbReference type="Pfam" id="PF00069">
    <property type="entry name" value="Pkinase"/>
    <property type="match status" value="1"/>
</dbReference>
<feature type="domain" description="Protein kinase" evidence="14">
    <location>
        <begin position="1"/>
        <end position="217"/>
    </location>
</feature>
<evidence type="ECO:0000256" key="6">
    <source>
        <dbReference type="ARBA" id="ARBA00022723"/>
    </source>
</evidence>
<evidence type="ECO:0000256" key="7">
    <source>
        <dbReference type="ARBA" id="ARBA00022737"/>
    </source>
</evidence>
<feature type="region of interest" description="Disordered" evidence="13">
    <location>
        <begin position="232"/>
        <end position="260"/>
    </location>
</feature>
<keyword evidence="4" id="KW-0597">Phosphoprotein</keyword>
<dbReference type="EMBL" id="CAXKWB010002830">
    <property type="protein sequence ID" value="CAL4067792.1"/>
    <property type="molecule type" value="Genomic_DNA"/>
</dbReference>
<dbReference type="PANTHER" id="PTHR24351">
    <property type="entry name" value="RIBOSOMAL PROTEIN S6 KINASE"/>
    <property type="match status" value="1"/>
</dbReference>
<accession>A0AAV2PZP4</accession>
<evidence type="ECO:0000256" key="5">
    <source>
        <dbReference type="ARBA" id="ARBA00022679"/>
    </source>
</evidence>
<evidence type="ECO:0000256" key="12">
    <source>
        <dbReference type="ARBA" id="ARBA00022840"/>
    </source>
</evidence>
<keyword evidence="12" id="KW-0067">ATP-binding</keyword>
<evidence type="ECO:0000259" key="14">
    <source>
        <dbReference type="PROSITE" id="PS50011"/>
    </source>
</evidence>
<dbReference type="SUPFAM" id="SSF56112">
    <property type="entry name" value="Protein kinase-like (PK-like)"/>
    <property type="match status" value="1"/>
</dbReference>
<feature type="compositionally biased region" description="Basic and acidic residues" evidence="13">
    <location>
        <begin position="242"/>
        <end position="260"/>
    </location>
</feature>
<evidence type="ECO:0000256" key="11">
    <source>
        <dbReference type="ARBA" id="ARBA00022833"/>
    </source>
</evidence>
<evidence type="ECO:0000256" key="13">
    <source>
        <dbReference type="SAM" id="MobiDB-lite"/>
    </source>
</evidence>
<sequence>MEGCMVEKNVLSLENRSPFLVQFHSCFQTRDRLYFVMEYASGGDLIYHSEQRGKFEEPVAAFYCAEITIAILFLHSRGVIFRDLKLDNILLDHQGHVKLTDFGMCKMGITGSKTTRTFCGTPDYIAPEIIAGLPYGKSVDWWALGIVLYELVDGQPPFNGEDSERVFNAILKHKVRYPKSLSEEARDICKRFLTKKPGSRLGSGPNGEMDIKMHRFFSNIEWDKLEKREIKPPIEPKISNPRKAENFDPQFREARIEFTP</sequence>